<evidence type="ECO:0000256" key="1">
    <source>
        <dbReference type="ARBA" id="ARBA00022574"/>
    </source>
</evidence>
<name>A0A261XW87_9FUNG</name>
<dbReference type="PROSITE" id="PS00678">
    <property type="entry name" value="WD_REPEATS_1"/>
    <property type="match status" value="1"/>
</dbReference>
<dbReference type="PANTHER" id="PTHR46202:SF1">
    <property type="entry name" value="DNA EXCISION REPAIR PROTEIN ERCC-8"/>
    <property type="match status" value="1"/>
</dbReference>
<dbReference type="Proteomes" id="UP000242875">
    <property type="component" value="Unassembled WGS sequence"/>
</dbReference>
<evidence type="ECO:0000256" key="6">
    <source>
        <dbReference type="SAM" id="MobiDB-lite"/>
    </source>
</evidence>
<dbReference type="SMART" id="SM00320">
    <property type="entry name" value="WD40"/>
    <property type="match status" value="6"/>
</dbReference>
<dbReference type="PROSITE" id="PS50082">
    <property type="entry name" value="WD_REPEATS_2"/>
    <property type="match status" value="4"/>
</dbReference>
<dbReference type="GO" id="GO:0070912">
    <property type="term" value="C:Ddb1-Ckn1 complex"/>
    <property type="evidence" value="ECO:0007669"/>
    <property type="project" value="EnsemblFungi"/>
</dbReference>
<dbReference type="InterPro" id="IPR042238">
    <property type="entry name" value="Rad28/ERCC8/Ckn1/ATCSA-1"/>
</dbReference>
<keyword evidence="1 5" id="KW-0853">WD repeat</keyword>
<evidence type="ECO:0000313" key="8">
    <source>
        <dbReference type="Proteomes" id="UP000242875"/>
    </source>
</evidence>
<dbReference type="EMBL" id="MVBO01000139">
    <property type="protein sequence ID" value="OZJ02622.1"/>
    <property type="molecule type" value="Genomic_DNA"/>
</dbReference>
<keyword evidence="2" id="KW-0677">Repeat</keyword>
<dbReference type="PROSITE" id="PS50294">
    <property type="entry name" value="WD_REPEATS_REGION"/>
    <property type="match status" value="3"/>
</dbReference>
<keyword evidence="8" id="KW-1185">Reference proteome</keyword>
<dbReference type="PRINTS" id="PR00320">
    <property type="entry name" value="GPROTEINBRPT"/>
</dbReference>
<dbReference type="InterPro" id="IPR036322">
    <property type="entry name" value="WD40_repeat_dom_sf"/>
</dbReference>
<dbReference type="GO" id="GO:0043161">
    <property type="term" value="P:proteasome-mediated ubiquitin-dependent protein catabolic process"/>
    <property type="evidence" value="ECO:0007669"/>
    <property type="project" value="TreeGrafter"/>
</dbReference>
<keyword evidence="3" id="KW-0227">DNA damage</keyword>
<dbReference type="PANTHER" id="PTHR46202">
    <property type="entry name" value="DNA EXCISION REPAIR PROTEIN ERCC-8"/>
    <property type="match status" value="1"/>
</dbReference>
<evidence type="ECO:0000256" key="3">
    <source>
        <dbReference type="ARBA" id="ARBA00022763"/>
    </source>
</evidence>
<evidence type="ECO:0000256" key="4">
    <source>
        <dbReference type="ARBA" id="ARBA00023204"/>
    </source>
</evidence>
<evidence type="ECO:0000313" key="7">
    <source>
        <dbReference type="EMBL" id="OZJ02622.1"/>
    </source>
</evidence>
<organism evidence="7 8">
    <name type="scientific">Bifiguratus adelaidae</name>
    <dbReference type="NCBI Taxonomy" id="1938954"/>
    <lineage>
        <taxon>Eukaryota</taxon>
        <taxon>Fungi</taxon>
        <taxon>Fungi incertae sedis</taxon>
        <taxon>Mucoromycota</taxon>
        <taxon>Mucoromycotina</taxon>
        <taxon>Endogonomycetes</taxon>
        <taxon>Endogonales</taxon>
        <taxon>Endogonales incertae sedis</taxon>
        <taxon>Bifiguratus</taxon>
    </lineage>
</organism>
<evidence type="ECO:0000256" key="2">
    <source>
        <dbReference type="ARBA" id="ARBA00022737"/>
    </source>
</evidence>
<reference evidence="7 8" key="1">
    <citation type="journal article" date="2017" name="Mycologia">
        <title>Bifiguratus adelaidae, gen. et sp. nov., a new member of Mucoromycotina in endophytic and soil-dwelling habitats.</title>
        <authorList>
            <person name="Torres-Cruz T.J."/>
            <person name="Billingsley Tobias T.L."/>
            <person name="Almatruk M."/>
            <person name="Hesse C."/>
            <person name="Kuske C.R."/>
            <person name="Desiro A."/>
            <person name="Benucci G.M."/>
            <person name="Bonito G."/>
            <person name="Stajich J.E."/>
            <person name="Dunlap C."/>
            <person name="Arnold A.E."/>
            <person name="Porras-Alfaro A."/>
        </authorList>
    </citation>
    <scope>NUCLEOTIDE SEQUENCE [LARGE SCALE GENOMIC DNA]</scope>
    <source>
        <strain evidence="7 8">AZ0501</strain>
    </source>
</reference>
<sequence length="383" mass="42860">MNHFLAAREVGLDSPAVLRSAVVTRRTFSVDLAASKEVVRIHRGPVSSLAIEKIDERYILSGGADSSIHIYDLWGEKTEIKTKIRPVASVSRRFGHKFGISGVSWYPFDTGMFISSSFDNTIKIWDTNSLQDACLFDLEAKVYSHAISPIASHCLVACASADPRIRLCDLRTGAFTHSLPGHRGTVMAVQWSPRYEHLLATGGSDHTLRLWDIRRSASCLVALDQHNNYQDPTSPNNLAHNGIVNGLAFSDDGLLLISTGHDERIRLWDTMTAQNTLINYGQMLRNKYKNNLTPVFASSICSPPIFFHPSDDNQVLLFGVFDGKLHKRLQGSYERIACIAWRERAEELYSGSIDHEILVWSPSEDELTETKPLAEQDTWSDDD</sequence>
<feature type="repeat" description="WD" evidence="5">
    <location>
        <begin position="93"/>
        <end position="129"/>
    </location>
</feature>
<dbReference type="GO" id="GO:0006283">
    <property type="term" value="P:transcription-coupled nucleotide-excision repair"/>
    <property type="evidence" value="ECO:0007669"/>
    <property type="project" value="EnsemblFungi"/>
</dbReference>
<gene>
    <name evidence="7" type="ORF">BZG36_03832</name>
</gene>
<dbReference type="CDD" id="cd00200">
    <property type="entry name" value="WD40"/>
    <property type="match status" value="1"/>
</dbReference>
<dbReference type="SUPFAM" id="SSF50978">
    <property type="entry name" value="WD40 repeat-like"/>
    <property type="match status" value="1"/>
</dbReference>
<proteinExistence type="predicted"/>
<accession>A0A261XW87</accession>
<dbReference type="Gene3D" id="2.130.10.10">
    <property type="entry name" value="YVTN repeat-like/Quinoprotein amine dehydrogenase"/>
    <property type="match status" value="1"/>
</dbReference>
<dbReference type="InterPro" id="IPR019775">
    <property type="entry name" value="WD40_repeat_CS"/>
</dbReference>
<keyword evidence="4" id="KW-0234">DNA repair</keyword>
<dbReference type="AlphaFoldDB" id="A0A261XW87"/>
<dbReference type="OrthoDB" id="361494at2759"/>
<evidence type="ECO:0000256" key="5">
    <source>
        <dbReference type="PROSITE-ProRule" id="PRU00221"/>
    </source>
</evidence>
<feature type="repeat" description="WD" evidence="5">
    <location>
        <begin position="237"/>
        <end position="278"/>
    </location>
</feature>
<comment type="caution">
    <text evidence="7">The sequence shown here is derived from an EMBL/GenBank/DDBJ whole genome shotgun (WGS) entry which is preliminary data.</text>
</comment>
<dbReference type="InterPro" id="IPR015943">
    <property type="entry name" value="WD40/YVTN_repeat-like_dom_sf"/>
</dbReference>
<dbReference type="InterPro" id="IPR020472">
    <property type="entry name" value="WD40_PAC1"/>
</dbReference>
<dbReference type="GO" id="GO:0000209">
    <property type="term" value="P:protein polyubiquitination"/>
    <property type="evidence" value="ECO:0007669"/>
    <property type="project" value="TreeGrafter"/>
</dbReference>
<feature type="region of interest" description="Disordered" evidence="6">
    <location>
        <begin position="364"/>
        <end position="383"/>
    </location>
</feature>
<feature type="repeat" description="WD" evidence="5">
    <location>
        <begin position="179"/>
        <end position="221"/>
    </location>
</feature>
<dbReference type="GO" id="GO:0031464">
    <property type="term" value="C:Cul4A-RING E3 ubiquitin ligase complex"/>
    <property type="evidence" value="ECO:0007669"/>
    <property type="project" value="TreeGrafter"/>
</dbReference>
<protein>
    <submittedName>
        <fullName evidence="7">Uncharacterized protein</fullName>
    </submittedName>
</protein>
<dbReference type="Pfam" id="PF00400">
    <property type="entry name" value="WD40"/>
    <property type="match status" value="4"/>
</dbReference>
<dbReference type="InterPro" id="IPR001680">
    <property type="entry name" value="WD40_rpt"/>
</dbReference>
<feature type="repeat" description="WD" evidence="5">
    <location>
        <begin position="329"/>
        <end position="370"/>
    </location>
</feature>